<comment type="caution">
    <text evidence="5">The sequence shown here is derived from an EMBL/GenBank/DDBJ whole genome shotgun (WGS) entry which is preliminary data.</text>
</comment>
<sequence length="808" mass="86063">MPRPPPPSGSRPSPAARNLAHQTQWPLPDSGLPPRPLQPQPLNPQYSRYLVPRGPPPFRPPRPSEVPSQIPSPSIYSVRSGVESEVGSVYPILPARSFSHPKPLYVQHQQRPRSSTHDGPASPTSTVDLTPRISIATDELFHRQSTASGSSDAPDMPPIPLPEPPYPQENSRHRGTGLAPPPNNRKSAVSPIPEELSNPRQTLGSLASSRAIPSSWGSGPPESEIFGAYLDNESDDENNKHGHQEENVTLVRNASLGKRGKPTMRTIMKSNPNSEVNPVPDVPSSKPQEYNWQHTAAETAGGLTIGTAVSQVLHAPSTGLRTSVATGSDESCVDPEKPRFAQQQDRPAYDSALEKEIEVLPRAAPTMSDKRPGGKKPPRLNMNAVRDAEARGSLSSLSDLIRRATKLASNLDRGKTASRCDMLGADADFKAALGEPGRRRGSGSISDILTSFPRPGFQTPEGRSSWPVFFSRSGLRNVEPLHSHDEDPNATRPARKCCGMPRKWFILLSVLLFIIVVLAILLPVFLVAVPKQNHNSSNSCASTNPCQNGGVSVSGGSECSCVCSNGYTGSQCTVSGDSSCVTSVVNNGMISKNATMGSALPDVFSASSSKFNIALDSVTLMALFSMNNVSCKTENALVSFDVQTSSSKSRRAVSLPVDLPESPDDQGTALSSELDSTEPTPVLAPRSVATSNGIIYDNSNTATHSATSTVPTATATSIPAKTDASTSSSNSTGKSVPSEVIEFSQVAVLYILQKTGSLTSAIWSEGQIDTYLADSYANATHPSLELMGSYNLDFAKKTITLRNGTVVS</sequence>
<evidence type="ECO:0000256" key="2">
    <source>
        <dbReference type="SAM" id="MobiDB-lite"/>
    </source>
</evidence>
<feature type="region of interest" description="Disordered" evidence="2">
    <location>
        <begin position="1"/>
        <end position="75"/>
    </location>
</feature>
<protein>
    <recommendedName>
        <fullName evidence="4">EGF-like domain-containing protein</fullName>
    </recommendedName>
</protein>
<evidence type="ECO:0000313" key="5">
    <source>
        <dbReference type="EMBL" id="KAJ5460118.1"/>
    </source>
</evidence>
<dbReference type="CDD" id="cd00054">
    <property type="entry name" value="EGF_CA"/>
    <property type="match status" value="1"/>
</dbReference>
<evidence type="ECO:0000256" key="1">
    <source>
        <dbReference type="PROSITE-ProRule" id="PRU00076"/>
    </source>
</evidence>
<dbReference type="PROSITE" id="PS50026">
    <property type="entry name" value="EGF_3"/>
    <property type="match status" value="1"/>
</dbReference>
<name>A0AAD6G6F6_9EURO</name>
<dbReference type="Proteomes" id="UP001213681">
    <property type="component" value="Unassembled WGS sequence"/>
</dbReference>
<dbReference type="PROSITE" id="PS00022">
    <property type="entry name" value="EGF_1"/>
    <property type="match status" value="1"/>
</dbReference>
<dbReference type="EMBL" id="JAPVEA010000002">
    <property type="protein sequence ID" value="KAJ5460118.1"/>
    <property type="molecule type" value="Genomic_DNA"/>
</dbReference>
<feature type="compositionally biased region" description="Polar residues" evidence="2">
    <location>
        <begin position="668"/>
        <end position="679"/>
    </location>
</feature>
<reference evidence="5" key="2">
    <citation type="journal article" date="2023" name="IMA Fungus">
        <title>Comparative genomic study of the Penicillium genus elucidates a diverse pangenome and 15 lateral gene transfer events.</title>
        <authorList>
            <person name="Petersen C."/>
            <person name="Sorensen T."/>
            <person name="Nielsen M.R."/>
            <person name="Sondergaard T.E."/>
            <person name="Sorensen J.L."/>
            <person name="Fitzpatrick D.A."/>
            <person name="Frisvad J.C."/>
            <person name="Nielsen K.L."/>
        </authorList>
    </citation>
    <scope>NUCLEOTIDE SEQUENCE</scope>
    <source>
        <strain evidence="5">IBT 16125</strain>
    </source>
</reference>
<feature type="domain" description="EGF-like" evidence="4">
    <location>
        <begin position="536"/>
        <end position="573"/>
    </location>
</feature>
<dbReference type="PROSITE" id="PS01186">
    <property type="entry name" value="EGF_2"/>
    <property type="match status" value="1"/>
</dbReference>
<dbReference type="GeneID" id="81595296"/>
<keyword evidence="1" id="KW-1015">Disulfide bond</keyword>
<dbReference type="PANTHER" id="PTHR17178:SF0">
    <property type="entry name" value="SERGLYCIN"/>
    <property type="match status" value="1"/>
</dbReference>
<feature type="region of interest" description="Disordered" evidence="2">
    <location>
        <begin position="700"/>
        <end position="735"/>
    </location>
</feature>
<organism evidence="5 6">
    <name type="scientific">Penicillium daleae</name>
    <dbReference type="NCBI Taxonomy" id="63821"/>
    <lineage>
        <taxon>Eukaryota</taxon>
        <taxon>Fungi</taxon>
        <taxon>Dikarya</taxon>
        <taxon>Ascomycota</taxon>
        <taxon>Pezizomycotina</taxon>
        <taxon>Eurotiomycetes</taxon>
        <taxon>Eurotiomycetidae</taxon>
        <taxon>Eurotiales</taxon>
        <taxon>Aspergillaceae</taxon>
        <taxon>Penicillium</taxon>
    </lineage>
</organism>
<keyword evidence="6" id="KW-1185">Reference proteome</keyword>
<keyword evidence="1" id="KW-0245">EGF-like domain</keyword>
<proteinExistence type="predicted"/>
<feature type="transmembrane region" description="Helical" evidence="3">
    <location>
        <begin position="504"/>
        <end position="529"/>
    </location>
</feature>
<keyword evidence="3" id="KW-0472">Membrane</keyword>
<evidence type="ECO:0000256" key="3">
    <source>
        <dbReference type="SAM" id="Phobius"/>
    </source>
</evidence>
<keyword evidence="3" id="KW-0812">Transmembrane</keyword>
<feature type="disulfide bond" evidence="1">
    <location>
        <begin position="563"/>
        <end position="572"/>
    </location>
</feature>
<dbReference type="InterPro" id="IPR000742">
    <property type="entry name" value="EGF"/>
</dbReference>
<feature type="compositionally biased region" description="Pro residues" evidence="2">
    <location>
        <begin position="155"/>
        <end position="167"/>
    </location>
</feature>
<dbReference type="AlphaFoldDB" id="A0AAD6G6F6"/>
<evidence type="ECO:0000313" key="6">
    <source>
        <dbReference type="Proteomes" id="UP001213681"/>
    </source>
</evidence>
<evidence type="ECO:0000259" key="4">
    <source>
        <dbReference type="PROSITE" id="PS50026"/>
    </source>
</evidence>
<feature type="region of interest" description="Disordered" evidence="2">
    <location>
        <begin position="321"/>
        <end position="348"/>
    </location>
</feature>
<feature type="compositionally biased region" description="Low complexity" evidence="2">
    <location>
        <begin position="213"/>
        <end position="224"/>
    </location>
</feature>
<feature type="compositionally biased region" description="Polar residues" evidence="2">
    <location>
        <begin position="66"/>
        <end position="75"/>
    </location>
</feature>
<reference evidence="5" key="1">
    <citation type="submission" date="2022-12" db="EMBL/GenBank/DDBJ databases">
        <authorList>
            <person name="Petersen C."/>
        </authorList>
    </citation>
    <scope>NUCLEOTIDE SEQUENCE</scope>
    <source>
        <strain evidence="5">IBT 16125</strain>
    </source>
</reference>
<feature type="compositionally biased region" description="Basic and acidic residues" evidence="2">
    <location>
        <begin position="237"/>
        <end position="246"/>
    </location>
</feature>
<gene>
    <name evidence="5" type="ORF">N7458_001670</name>
</gene>
<feature type="region of interest" description="Disordered" evidence="2">
    <location>
        <begin position="650"/>
        <end position="684"/>
    </location>
</feature>
<feature type="compositionally biased region" description="Polar residues" evidence="2">
    <location>
        <begin position="198"/>
        <end position="212"/>
    </location>
</feature>
<feature type="compositionally biased region" description="Pro residues" evidence="2">
    <location>
        <begin position="53"/>
        <end position="64"/>
    </location>
</feature>
<dbReference type="PANTHER" id="PTHR17178">
    <property type="entry name" value="SECRETORY GRANULE PROTEOGLYCAN CORE PROTEIN"/>
    <property type="match status" value="1"/>
</dbReference>
<keyword evidence="3" id="KW-1133">Transmembrane helix</keyword>
<dbReference type="RefSeq" id="XP_056769160.1">
    <property type="nucleotide sequence ID" value="XM_056905053.1"/>
</dbReference>
<dbReference type="Gene3D" id="2.10.25.10">
    <property type="entry name" value="Laminin"/>
    <property type="match status" value="1"/>
</dbReference>
<accession>A0AAD6G6F6</accession>
<comment type="caution">
    <text evidence="1">Lacks conserved residue(s) required for the propagation of feature annotation.</text>
</comment>
<feature type="compositionally biased region" description="Pro residues" evidence="2">
    <location>
        <begin position="31"/>
        <end position="42"/>
    </location>
</feature>
<feature type="region of interest" description="Disordered" evidence="2">
    <location>
        <begin position="94"/>
        <end position="288"/>
    </location>
</feature>